<reference evidence="2 3" key="1">
    <citation type="submission" date="2023-05" db="EMBL/GenBank/DDBJ databases">
        <title>Xanthomonas rydalmerenesis sp. nov., a novel Xanthomonas species isolated from Fragaria x ananassa.</title>
        <authorList>
            <person name="McKnight D.J.E."/>
            <person name="Wong-Bajracharya J."/>
            <person name="Okoh E.B."/>
            <person name="Snijders F."/>
            <person name="Lidbetter F."/>
            <person name="Webster J."/>
            <person name="Djordjevic S.P."/>
            <person name="Bogema D.R."/>
            <person name="Chapman T.A."/>
        </authorList>
    </citation>
    <scope>NUCLEOTIDE SEQUENCE [LARGE SCALE GENOMIC DNA]</scope>
    <source>
        <strain evidence="2 3">DAR34883</strain>
    </source>
</reference>
<gene>
    <name evidence="2" type="ORF">QN243_01540</name>
</gene>
<evidence type="ECO:0000313" key="2">
    <source>
        <dbReference type="EMBL" id="WOS41195.1"/>
    </source>
</evidence>
<dbReference type="Proteomes" id="UP001302020">
    <property type="component" value="Chromosome"/>
</dbReference>
<accession>A0ABZ0JNF9</accession>
<name>A0ABZ0JNF9_9XANT</name>
<protein>
    <submittedName>
        <fullName evidence="2">Uncharacterized protein</fullName>
    </submittedName>
</protein>
<evidence type="ECO:0000313" key="3">
    <source>
        <dbReference type="Proteomes" id="UP001302020"/>
    </source>
</evidence>
<feature type="region of interest" description="Disordered" evidence="1">
    <location>
        <begin position="31"/>
        <end position="57"/>
    </location>
</feature>
<keyword evidence="3" id="KW-1185">Reference proteome</keyword>
<dbReference type="EMBL" id="CP126172">
    <property type="protein sequence ID" value="WOS41195.1"/>
    <property type="molecule type" value="Genomic_DNA"/>
</dbReference>
<dbReference type="RefSeq" id="WP_317844372.1">
    <property type="nucleotide sequence ID" value="NZ_CP126170.1"/>
</dbReference>
<evidence type="ECO:0000256" key="1">
    <source>
        <dbReference type="SAM" id="MobiDB-lite"/>
    </source>
</evidence>
<organism evidence="2 3">
    <name type="scientific">Xanthomonas rydalmerensis</name>
    <dbReference type="NCBI Taxonomy" id="3046274"/>
    <lineage>
        <taxon>Bacteria</taxon>
        <taxon>Pseudomonadati</taxon>
        <taxon>Pseudomonadota</taxon>
        <taxon>Gammaproteobacteria</taxon>
        <taxon>Lysobacterales</taxon>
        <taxon>Lysobacteraceae</taxon>
        <taxon>Xanthomonas</taxon>
    </lineage>
</organism>
<proteinExistence type="predicted"/>
<sequence length="57" mass="6169">MKAAIGSKRLDPTASHRCATRQRQCAWWQAHAAHSAVDGATKSTPRIQPADESAALR</sequence>